<gene>
    <name evidence="2" type="ORF">I8J30_21665</name>
</gene>
<dbReference type="InterPro" id="IPR046192">
    <property type="entry name" value="DUF6220"/>
</dbReference>
<reference evidence="2 3" key="1">
    <citation type="submission" date="2021-04" db="EMBL/GenBank/DDBJ databases">
        <title>Paenibacillus sp. DLE-14 whole genome sequence.</title>
        <authorList>
            <person name="Ham Y.J."/>
        </authorList>
    </citation>
    <scope>NUCLEOTIDE SEQUENCE [LARGE SCALE GENOMIC DNA]</scope>
    <source>
        <strain evidence="2 3">DLE-14</strain>
    </source>
</reference>
<organism evidence="2 3">
    <name type="scientific">Paenibacillus lignilyticus</name>
    <dbReference type="NCBI Taxonomy" id="1172615"/>
    <lineage>
        <taxon>Bacteria</taxon>
        <taxon>Bacillati</taxon>
        <taxon>Bacillota</taxon>
        <taxon>Bacilli</taxon>
        <taxon>Bacillales</taxon>
        <taxon>Paenibacillaceae</taxon>
        <taxon>Paenibacillus</taxon>
    </lineage>
</organism>
<feature type="transmembrane region" description="Helical" evidence="1">
    <location>
        <begin position="7"/>
        <end position="31"/>
    </location>
</feature>
<feature type="transmembrane region" description="Helical" evidence="1">
    <location>
        <begin position="68"/>
        <end position="85"/>
    </location>
</feature>
<keyword evidence="1" id="KW-0812">Transmembrane</keyword>
<sequence length="122" mass="13983">MIRLSKIIYYVLAWLFGISLFTQVFLAGLAVFDNGDWSMHKSFIHYFEFVPIGMIVFALIGRMGWRRAVLSALLYVCIIFQYISVNLDTRAIAAIHPVTALLMLWATLTIIRRSNPWKPISG</sequence>
<name>A0ABS5CHF8_9BACL</name>
<evidence type="ECO:0000313" key="3">
    <source>
        <dbReference type="Proteomes" id="UP000673394"/>
    </source>
</evidence>
<proteinExistence type="predicted"/>
<keyword evidence="1" id="KW-0472">Membrane</keyword>
<dbReference type="RefSeq" id="WP_210661648.1">
    <property type="nucleotide sequence ID" value="NZ_JAGKSP010000010.1"/>
</dbReference>
<protein>
    <recommendedName>
        <fullName evidence="4">DoxX family protein</fullName>
    </recommendedName>
</protein>
<accession>A0ABS5CHF8</accession>
<keyword evidence="3" id="KW-1185">Reference proteome</keyword>
<evidence type="ECO:0008006" key="4">
    <source>
        <dbReference type="Google" id="ProtNLM"/>
    </source>
</evidence>
<feature type="transmembrane region" description="Helical" evidence="1">
    <location>
        <begin position="91"/>
        <end position="111"/>
    </location>
</feature>
<dbReference type="Proteomes" id="UP000673394">
    <property type="component" value="Unassembled WGS sequence"/>
</dbReference>
<evidence type="ECO:0000256" key="1">
    <source>
        <dbReference type="SAM" id="Phobius"/>
    </source>
</evidence>
<feature type="transmembrane region" description="Helical" evidence="1">
    <location>
        <begin position="43"/>
        <end position="61"/>
    </location>
</feature>
<dbReference type="Pfam" id="PF19728">
    <property type="entry name" value="DUF6220"/>
    <property type="match status" value="1"/>
</dbReference>
<dbReference type="EMBL" id="JAGKSP010000010">
    <property type="protein sequence ID" value="MBP3965322.1"/>
    <property type="molecule type" value="Genomic_DNA"/>
</dbReference>
<comment type="caution">
    <text evidence="2">The sequence shown here is derived from an EMBL/GenBank/DDBJ whole genome shotgun (WGS) entry which is preliminary data.</text>
</comment>
<evidence type="ECO:0000313" key="2">
    <source>
        <dbReference type="EMBL" id="MBP3965322.1"/>
    </source>
</evidence>
<keyword evidence="1" id="KW-1133">Transmembrane helix</keyword>